<organism evidence="6">
    <name type="scientific">mine drainage metagenome</name>
    <dbReference type="NCBI Taxonomy" id="410659"/>
    <lineage>
        <taxon>unclassified sequences</taxon>
        <taxon>metagenomes</taxon>
        <taxon>ecological metagenomes</taxon>
    </lineage>
</organism>
<proteinExistence type="inferred from homology"/>
<keyword evidence="3" id="KW-0961">Cell wall biogenesis/degradation</keyword>
<dbReference type="InterPro" id="IPR036680">
    <property type="entry name" value="SPOR-like_sf"/>
</dbReference>
<name>A0A1J5SAE8_9ZZZZ</name>
<protein>
    <submittedName>
        <fullName evidence="6">RlpA-like protein</fullName>
    </submittedName>
</protein>
<dbReference type="GO" id="GO:0009279">
    <property type="term" value="C:cell outer membrane"/>
    <property type="evidence" value="ECO:0007669"/>
    <property type="project" value="TreeGrafter"/>
</dbReference>
<dbReference type="InterPro" id="IPR007730">
    <property type="entry name" value="SPOR-like_dom"/>
</dbReference>
<dbReference type="SUPFAM" id="SSF110997">
    <property type="entry name" value="Sporulation related repeat"/>
    <property type="match status" value="1"/>
</dbReference>
<dbReference type="EMBL" id="MLJW01000054">
    <property type="protein sequence ID" value="OIR04931.1"/>
    <property type="molecule type" value="Genomic_DNA"/>
</dbReference>
<evidence type="ECO:0000256" key="1">
    <source>
        <dbReference type="ARBA" id="ARBA00022729"/>
    </source>
</evidence>
<dbReference type="CDD" id="cd22268">
    <property type="entry name" value="DPBB_RlpA-like"/>
    <property type="match status" value="1"/>
</dbReference>
<dbReference type="PROSITE" id="PS51724">
    <property type="entry name" value="SPOR"/>
    <property type="match status" value="1"/>
</dbReference>
<dbReference type="HAMAP" id="MF_02071">
    <property type="entry name" value="RlpA"/>
    <property type="match status" value="1"/>
</dbReference>
<evidence type="ECO:0000313" key="6">
    <source>
        <dbReference type="EMBL" id="OIR04931.1"/>
    </source>
</evidence>
<dbReference type="Pfam" id="PF05036">
    <property type="entry name" value="SPOR"/>
    <property type="match status" value="1"/>
</dbReference>
<dbReference type="PANTHER" id="PTHR34183:SF1">
    <property type="entry name" value="ENDOLYTIC PEPTIDOGLYCAN TRANSGLYCOSYLASE RLPA"/>
    <property type="match status" value="1"/>
</dbReference>
<feature type="region of interest" description="Disordered" evidence="4">
    <location>
        <begin position="27"/>
        <end position="47"/>
    </location>
</feature>
<dbReference type="NCBIfam" id="TIGR00413">
    <property type="entry name" value="rlpA"/>
    <property type="match status" value="1"/>
</dbReference>
<dbReference type="PROSITE" id="PS51257">
    <property type="entry name" value="PROKAR_LIPOPROTEIN"/>
    <property type="match status" value="1"/>
</dbReference>
<dbReference type="Gene3D" id="2.40.40.10">
    <property type="entry name" value="RlpA-like domain"/>
    <property type="match status" value="1"/>
</dbReference>
<reference evidence="6" key="1">
    <citation type="submission" date="2016-10" db="EMBL/GenBank/DDBJ databases">
        <title>Sequence of Gallionella enrichment culture.</title>
        <authorList>
            <person name="Poehlein A."/>
            <person name="Muehling M."/>
            <person name="Daniel R."/>
        </authorList>
    </citation>
    <scope>NUCLEOTIDE SEQUENCE</scope>
</reference>
<keyword evidence="1" id="KW-0732">Signal</keyword>
<evidence type="ECO:0000259" key="5">
    <source>
        <dbReference type="PROSITE" id="PS51724"/>
    </source>
</evidence>
<dbReference type="GO" id="GO:0071555">
    <property type="term" value="P:cell wall organization"/>
    <property type="evidence" value="ECO:0007669"/>
    <property type="project" value="UniProtKB-KW"/>
</dbReference>
<dbReference type="GO" id="GO:0042834">
    <property type="term" value="F:peptidoglycan binding"/>
    <property type="evidence" value="ECO:0007669"/>
    <property type="project" value="InterPro"/>
</dbReference>
<dbReference type="Gene3D" id="3.30.70.1070">
    <property type="entry name" value="Sporulation related repeat"/>
    <property type="match status" value="1"/>
</dbReference>
<evidence type="ECO:0000256" key="4">
    <source>
        <dbReference type="SAM" id="MobiDB-lite"/>
    </source>
</evidence>
<dbReference type="PANTHER" id="PTHR34183">
    <property type="entry name" value="ENDOLYTIC PEPTIDOGLYCAN TRANSGLYCOSYLASE RLPA"/>
    <property type="match status" value="1"/>
</dbReference>
<sequence>MLNLKKFILMLCIASLSACGGNVVTKPENKAPAATTKPSSKGGGYYLDDGPGDNAPANIDSIPDAVLKTEPFFTRSNKPYSALGQQYIPMTSYVPYKKQGVASWYGKRYHGRKTSTGEIYDMYAMSGAHTTLPLPSYVKVTNPANGISVIVRLNDRGPFKHDRLIDLSYAAAYKLRLIGQGSGLVEVEAIDTSAEALQKIASNNTPTPAAAPAETPPAKPVEAEPASSVTPVSSQLSANNEISNATQYYVQAGAFKSQANGELLQKKIKGLNLGENIDVSNVYNNALYRVKLGPYPSKKEADASAVKIHSQLNIPAIVLNQ</sequence>
<feature type="region of interest" description="Disordered" evidence="4">
    <location>
        <begin position="204"/>
        <end position="227"/>
    </location>
</feature>
<feature type="domain" description="SPOR" evidence="5">
    <location>
        <begin position="242"/>
        <end position="321"/>
    </location>
</feature>
<dbReference type="SUPFAM" id="SSF50685">
    <property type="entry name" value="Barwin-like endoglucanases"/>
    <property type="match status" value="1"/>
</dbReference>
<accession>A0A1J5SAE8</accession>
<dbReference type="InterPro" id="IPR012997">
    <property type="entry name" value="RplA"/>
</dbReference>
<dbReference type="InterPro" id="IPR009009">
    <property type="entry name" value="RlpA-like_DPBB"/>
</dbReference>
<evidence type="ECO:0000256" key="2">
    <source>
        <dbReference type="ARBA" id="ARBA00023239"/>
    </source>
</evidence>
<keyword evidence="2" id="KW-0456">Lyase</keyword>
<dbReference type="InterPro" id="IPR034718">
    <property type="entry name" value="RlpA"/>
</dbReference>
<gene>
    <name evidence="6" type="ORF">GALL_130210</name>
</gene>
<dbReference type="GO" id="GO:0016829">
    <property type="term" value="F:lyase activity"/>
    <property type="evidence" value="ECO:0007669"/>
    <property type="project" value="UniProtKB-KW"/>
</dbReference>
<dbReference type="AlphaFoldDB" id="A0A1J5SAE8"/>
<comment type="caution">
    <text evidence="6">The sequence shown here is derived from an EMBL/GenBank/DDBJ whole genome shotgun (WGS) entry which is preliminary data.</text>
</comment>
<dbReference type="InterPro" id="IPR036908">
    <property type="entry name" value="RlpA-like_sf"/>
</dbReference>
<evidence type="ECO:0000256" key="3">
    <source>
        <dbReference type="ARBA" id="ARBA00023316"/>
    </source>
</evidence>
<dbReference type="Pfam" id="PF03330">
    <property type="entry name" value="DPBB_1"/>
    <property type="match status" value="1"/>
</dbReference>